<dbReference type="PANTHER" id="PTHR32285">
    <property type="entry name" value="PROTEIN TRICHOME BIREFRINGENCE-LIKE 9-RELATED"/>
    <property type="match status" value="1"/>
</dbReference>
<dbReference type="Gramene" id="TraesJUL3A03G01471760.1">
    <property type="protein sequence ID" value="TraesJUL3A03G01471760.1"/>
    <property type="gene ID" value="TraesJUL3A03G01471760"/>
</dbReference>
<dbReference type="Proteomes" id="UP000019116">
    <property type="component" value="Chromosome 3A"/>
</dbReference>
<keyword evidence="10" id="KW-0325">Glycoprotein</keyword>
<feature type="transmembrane region" description="Helical" evidence="12">
    <location>
        <begin position="39"/>
        <end position="57"/>
    </location>
</feature>
<dbReference type="Gramene" id="TraesROB_scaffold_103889_01G000100.1">
    <property type="protein sequence ID" value="TraesROB_scaffold_103889_01G000100.1"/>
    <property type="gene ID" value="TraesROB_scaffold_103889_01G000100"/>
</dbReference>
<feature type="domain" description="Trichome birefringence-like C-terminal" evidence="13">
    <location>
        <begin position="241"/>
        <end position="530"/>
    </location>
</feature>
<evidence type="ECO:0000256" key="10">
    <source>
        <dbReference type="ARBA" id="ARBA00023180"/>
    </source>
</evidence>
<dbReference type="EnsemblPlants" id="TraesCS3A02G350400.1">
    <property type="protein sequence ID" value="TraesCS3A02G350400.1"/>
    <property type="gene ID" value="TraesCS3A02G350400"/>
</dbReference>
<evidence type="ECO:0000256" key="8">
    <source>
        <dbReference type="ARBA" id="ARBA00023136"/>
    </source>
</evidence>
<dbReference type="Gramene" id="TraesCLE_scaffold_078910_01G000100.1">
    <property type="protein sequence ID" value="TraesCLE_scaffold_078910_01G000100.1"/>
    <property type="gene ID" value="TraesCLE_scaffold_078910_01G000100"/>
</dbReference>
<dbReference type="Gramene" id="TraesLAC3A03G01403210.1">
    <property type="protein sequence ID" value="TraesLAC3A03G01403210.1"/>
    <property type="gene ID" value="TraesLAC3A03G01403210"/>
</dbReference>
<dbReference type="GO" id="GO:1990538">
    <property type="term" value="F:xylan O-acetyltransferase activity"/>
    <property type="evidence" value="ECO:0007669"/>
    <property type="project" value="UniProtKB-ARBA"/>
</dbReference>
<dbReference type="Gramene" id="TraesJAG3A03G01468090.1">
    <property type="protein sequence ID" value="TraesJAG3A03G01468090.1"/>
    <property type="gene ID" value="TraesJAG3A03G01468090"/>
</dbReference>
<dbReference type="InterPro" id="IPR026057">
    <property type="entry name" value="TBL_C"/>
</dbReference>
<reference evidence="15" key="1">
    <citation type="submission" date="2018-08" db="EMBL/GenBank/DDBJ databases">
        <authorList>
            <person name="Rossello M."/>
        </authorList>
    </citation>
    <scope>NUCLEOTIDE SEQUENCE [LARGE SCALE GENOMIC DNA]</scope>
    <source>
        <strain evidence="15">cv. Chinese Spring</strain>
    </source>
</reference>
<dbReference type="RefSeq" id="XP_044341956.1">
    <property type="nucleotide sequence ID" value="XM_044486021.1"/>
</dbReference>
<keyword evidence="5" id="KW-0735">Signal-anchor</keyword>
<gene>
    <name evidence="15" type="primary">LOC123062487</name>
</gene>
<reference evidence="15" key="2">
    <citation type="submission" date="2018-10" db="UniProtKB">
        <authorList>
            <consortium name="EnsemblPlants"/>
        </authorList>
    </citation>
    <scope>IDENTIFICATION</scope>
</reference>
<dbReference type="Gramene" id="TraesCS3A03G0835800.1">
    <property type="protein sequence ID" value="TraesCS3A03G0835800.1.CDS"/>
    <property type="gene ID" value="TraesCS3A03G0835800"/>
</dbReference>
<feature type="compositionally biased region" description="Basic and acidic residues" evidence="11">
    <location>
        <begin position="126"/>
        <end position="135"/>
    </location>
</feature>
<sequence length="546" mass="61337">MSLPGRRKSSLAGAGGGAGAGPFDTLGAKHGAPRKGGRLPVYVAGVFFVVFVIVMYGEDIRSVTLEPFARGVGPVRQQAVVVSDAGRAAATPRRDVLSSSSTGKKTVAPRRDVIASPERPVPVALPRDDGRERPGHAAAKTETAPEQAIRKVTAPKVKKPKKAKRPRRLRPARKTVAAGAVLGSPETCDLSKGEWVFDNASYPLYREEECSFLTSQVTCMKNGRRDDNYQKWRWQPKDCDMPRFDAKVFMERLRNKRFMFVGDSLNRNQWESMVCLVQSAVSPDKKYVTWEDQRVVFHAWEFNATVEFYWSPFLVESNSDNPKIHSIPTRIIDAGAIAAHAQNWRNADYLVFNTYIWWMNTLNMKLKRPGGRDWEDHEEVVRIEAYRKVLSTWAGWVNDNIDPARTSVFFMSMSPLHLSPQVWGNPNGIRCAKETMPLVNWRGPIWLGTDWDMFKVASNITRAAAPRVPITFVDITTMSERRKDGHTSVHTIRQGQILTPEQQADPGTYADCIHWCLPGVPDIWNSLLYTRIMSRPDAATAALTAR</sequence>
<evidence type="ECO:0000313" key="15">
    <source>
        <dbReference type="EnsemblPlants" id="TraesCS3A02G350400.1"/>
    </source>
</evidence>
<evidence type="ECO:0000256" key="5">
    <source>
        <dbReference type="ARBA" id="ARBA00022968"/>
    </source>
</evidence>
<dbReference type="GeneID" id="123062487"/>
<dbReference type="InterPro" id="IPR029962">
    <property type="entry name" value="TBL"/>
</dbReference>
<keyword evidence="6 12" id="KW-1133">Transmembrane helix</keyword>
<feature type="compositionally biased region" description="Basic residues" evidence="11">
    <location>
        <begin position="156"/>
        <end position="173"/>
    </location>
</feature>
<dbReference type="AlphaFoldDB" id="A0A3B6EPW7"/>
<dbReference type="GO" id="GO:0005794">
    <property type="term" value="C:Golgi apparatus"/>
    <property type="evidence" value="ECO:0000318"/>
    <property type="project" value="GO_Central"/>
</dbReference>
<dbReference type="Gramene" id="TraesCAD_scaffold_051199_01G000100.1">
    <property type="protein sequence ID" value="TraesCAD_scaffold_051199_01G000100.1"/>
    <property type="gene ID" value="TraesCAD_scaffold_051199_01G000100"/>
</dbReference>
<dbReference type="GO" id="GO:0000139">
    <property type="term" value="C:Golgi membrane"/>
    <property type="evidence" value="ECO:0007669"/>
    <property type="project" value="UniProtKB-SubCell"/>
</dbReference>
<evidence type="ECO:0000256" key="4">
    <source>
        <dbReference type="ARBA" id="ARBA00022692"/>
    </source>
</evidence>
<dbReference type="Gramene" id="TraesPARA_EIv1.0_0850920.1">
    <property type="protein sequence ID" value="TraesPARA_EIv1.0_0850920.1.CDS"/>
    <property type="gene ID" value="TraesPARA_EIv1.0_0850920"/>
</dbReference>
<feature type="region of interest" description="Disordered" evidence="11">
    <location>
        <begin position="84"/>
        <end position="174"/>
    </location>
</feature>
<evidence type="ECO:0000256" key="1">
    <source>
        <dbReference type="ARBA" id="ARBA00004323"/>
    </source>
</evidence>
<keyword evidence="3" id="KW-0808">Transferase</keyword>
<dbReference type="Gramene" id="TraesMAC3A03G01457480.1">
    <property type="protein sequence ID" value="TraesMAC3A03G01457480.1"/>
    <property type="gene ID" value="TraesMAC3A03G01457480"/>
</dbReference>
<dbReference type="Pfam" id="PF13839">
    <property type="entry name" value="PC-Esterase"/>
    <property type="match status" value="1"/>
</dbReference>
<dbReference type="Gramene" id="TraesCS3A02G350400.1">
    <property type="protein sequence ID" value="TraesCS3A02G350400.1"/>
    <property type="gene ID" value="TraesCS3A02G350400"/>
</dbReference>
<organism evidence="15">
    <name type="scientific">Triticum aestivum</name>
    <name type="common">Wheat</name>
    <dbReference type="NCBI Taxonomy" id="4565"/>
    <lineage>
        <taxon>Eukaryota</taxon>
        <taxon>Viridiplantae</taxon>
        <taxon>Streptophyta</taxon>
        <taxon>Embryophyta</taxon>
        <taxon>Tracheophyta</taxon>
        <taxon>Spermatophyta</taxon>
        <taxon>Magnoliopsida</taxon>
        <taxon>Liliopsida</taxon>
        <taxon>Poales</taxon>
        <taxon>Poaceae</taxon>
        <taxon>BOP clade</taxon>
        <taxon>Pooideae</taxon>
        <taxon>Triticodae</taxon>
        <taxon>Triticeae</taxon>
        <taxon>Triticinae</taxon>
        <taxon>Triticum</taxon>
    </lineage>
</organism>
<dbReference type="SMR" id="A0A3B6EPW7"/>
<dbReference type="OrthoDB" id="1932925at2759"/>
<dbReference type="Pfam" id="PF14416">
    <property type="entry name" value="PMR5N"/>
    <property type="match status" value="1"/>
</dbReference>
<dbReference type="Gramene" id="TraesNOR3A03G01480140.1">
    <property type="protein sequence ID" value="TraesNOR3A03G01480140.1"/>
    <property type="gene ID" value="TraesNOR3A03G01480140"/>
</dbReference>
<dbReference type="InterPro" id="IPR025846">
    <property type="entry name" value="TBL_N"/>
</dbReference>
<evidence type="ECO:0000256" key="7">
    <source>
        <dbReference type="ARBA" id="ARBA00023034"/>
    </source>
</evidence>
<dbReference type="Gramene" id="TraesSYM3A03G01482030.1">
    <property type="protein sequence ID" value="TraesSYM3A03G01482030.1"/>
    <property type="gene ID" value="TraesSYM3A03G01482030"/>
</dbReference>
<keyword evidence="9" id="KW-1015">Disulfide bond</keyword>
<evidence type="ECO:0000256" key="3">
    <source>
        <dbReference type="ARBA" id="ARBA00022679"/>
    </source>
</evidence>
<keyword evidence="8 12" id="KW-0472">Membrane</keyword>
<dbReference type="Gramene" id="TraesSTA3A03G01450820.1">
    <property type="protein sequence ID" value="TraesSTA3A03G01450820.1"/>
    <property type="gene ID" value="TraesSTA3A03G01450820"/>
</dbReference>
<keyword evidence="16" id="KW-1185">Reference proteome</keyword>
<dbReference type="Gramene" id="TraesWEE_scaffold_089827_01G000200.1">
    <property type="protein sequence ID" value="TraesWEE_scaffold_089827_01G000200.1"/>
    <property type="gene ID" value="TraesWEE_scaffold_089827_01G000200"/>
</dbReference>
<dbReference type="OMA" id="LDNETHP"/>
<evidence type="ECO:0000256" key="9">
    <source>
        <dbReference type="ARBA" id="ARBA00023157"/>
    </source>
</evidence>
<accession>A0A3B6EPW7</accession>
<proteinExistence type="inferred from homology"/>
<name>A0A3B6EPW7_WHEAT</name>
<dbReference type="Gramene" id="TraesARI3A03G01480780.1">
    <property type="protein sequence ID" value="TraesARI3A03G01480780.1"/>
    <property type="gene ID" value="TraesARI3A03G01480780"/>
</dbReference>
<evidence type="ECO:0000256" key="12">
    <source>
        <dbReference type="SAM" id="Phobius"/>
    </source>
</evidence>
<protein>
    <submittedName>
        <fullName evidence="15">Uncharacterized protein</fullName>
    </submittedName>
</protein>
<evidence type="ECO:0000256" key="11">
    <source>
        <dbReference type="SAM" id="MobiDB-lite"/>
    </source>
</evidence>
<keyword evidence="7" id="KW-0333">Golgi apparatus</keyword>
<dbReference type="GO" id="GO:0016413">
    <property type="term" value="F:O-acetyltransferase activity"/>
    <property type="evidence" value="ECO:0000318"/>
    <property type="project" value="GO_Central"/>
</dbReference>
<evidence type="ECO:0000313" key="16">
    <source>
        <dbReference type="Proteomes" id="UP000019116"/>
    </source>
</evidence>
<keyword evidence="4 12" id="KW-0812">Transmembrane</keyword>
<feature type="domain" description="Trichome birefringence-like N-terminal" evidence="14">
    <location>
        <begin position="186"/>
        <end position="240"/>
    </location>
</feature>
<comment type="similarity">
    <text evidence="2">Belongs to the PC-esterase family. TBL subfamily.</text>
</comment>
<evidence type="ECO:0000256" key="2">
    <source>
        <dbReference type="ARBA" id="ARBA00007727"/>
    </source>
</evidence>
<evidence type="ECO:0000259" key="13">
    <source>
        <dbReference type="Pfam" id="PF13839"/>
    </source>
</evidence>
<comment type="subcellular location">
    <subcellularLocation>
        <location evidence="1">Golgi apparatus membrane</location>
        <topology evidence="1">Single-pass type II membrane protein</topology>
    </subcellularLocation>
</comment>
<evidence type="ECO:0000259" key="14">
    <source>
        <dbReference type="Pfam" id="PF14416"/>
    </source>
</evidence>
<dbReference type="PANTHER" id="PTHR32285:SF10">
    <property type="entry name" value="XYLAN O-ACETYLTRANSFERASE 1"/>
    <property type="match status" value="1"/>
</dbReference>
<evidence type="ECO:0000256" key="6">
    <source>
        <dbReference type="ARBA" id="ARBA00022989"/>
    </source>
</evidence>